<dbReference type="Pfam" id="PF00664">
    <property type="entry name" value="ABC_membrane"/>
    <property type="match status" value="1"/>
</dbReference>
<dbReference type="SUPFAM" id="SSF51206">
    <property type="entry name" value="cAMP-binding domain-like"/>
    <property type="match status" value="1"/>
</dbReference>
<dbReference type="SUPFAM" id="SSF90123">
    <property type="entry name" value="ABC transporter transmembrane region"/>
    <property type="match status" value="1"/>
</dbReference>
<feature type="transmembrane region" description="Helical" evidence="5">
    <location>
        <begin position="268"/>
        <end position="296"/>
    </location>
</feature>
<dbReference type="Gene3D" id="3.40.50.300">
    <property type="entry name" value="P-loop containing nucleotide triphosphate hydrolases"/>
    <property type="match status" value="1"/>
</dbReference>
<dbReference type="Gene3D" id="1.20.1560.10">
    <property type="entry name" value="ABC transporter type 1, transmembrane domain"/>
    <property type="match status" value="1"/>
</dbReference>
<dbReference type="InterPro" id="IPR014710">
    <property type="entry name" value="RmlC-like_jellyroll"/>
</dbReference>
<sequence>MIRVSTPQPPAIGAGVTDGGGHFTSLLRWYRPNLRGSGRLLALSLVAIALVLACQAVIPLVVHALLEGGRADARGLSVLVGLAVLQLIASFAGQRGAAVVASDSAFRLRLRVFNQLLHTRVLRQEGLVRSSVVSRHTTDIDHVGEAFGETIGQGIPGIIRVVQSLILLAFIDWRAGLVMTMAVALFVLIRRFVGSRLLVSDQARLSASSRVGESVDEAITASRLIAGLHLDRWAQSRFNTRADRLRTTTHEQVNRVTQLHTGAQAAGLAGLVAVVFVGLYFGGGSLATVAAALLYVEGVVRGLEALPGWIRSLQLGVVSRRRIDQILRDETGPVDPPAILASMRSGPPSSEMVTAEPGSIVGLVTTPGLDADAVLTALSTGSLAESWRATLEGHDIRRPGVRLDVLHVTAEPAAFNDSVLALLAAADPALTSEQSAALLESVGLGHIGSTGPGLDRPLGPGGSLLSANERQRLALAFGLAARPRLLLVGPLIAMSDVDAALPLLVALGAARDTTSIITVRSAEIARAMDAMLFVSEDEIAYGDHTELLVTSSAYARLWERRLAPADVDLSVLGLAKADEVALQGRLVTERYEPGEAIYRQDEAADRIVFVISGHVEIGTRLPDGGRRRVAVLSPGNHCGDLRLTVGERRAESAYAMDVCIVRSLSRDAVSAGLSGLLDRTPTERRIVSCLLRTGVADIATLTARLGDLGPEDIADATAALLEDGALRESNGGLSVVMRRSARTGAGHLLDRLAEL</sequence>
<dbReference type="PROSITE" id="PS50042">
    <property type="entry name" value="CNMP_BINDING_3"/>
    <property type="match status" value="1"/>
</dbReference>
<dbReference type="InterPro" id="IPR039421">
    <property type="entry name" value="Type_1_exporter"/>
</dbReference>
<dbReference type="GO" id="GO:0005524">
    <property type="term" value="F:ATP binding"/>
    <property type="evidence" value="ECO:0007669"/>
    <property type="project" value="InterPro"/>
</dbReference>
<reference evidence="8" key="1">
    <citation type="submission" date="2020-05" db="EMBL/GenBank/DDBJ databases">
        <authorList>
            <person name="Chiriac C."/>
            <person name="Salcher M."/>
            <person name="Ghai R."/>
            <person name="Kavagutti S V."/>
        </authorList>
    </citation>
    <scope>NUCLEOTIDE SEQUENCE</scope>
</reference>
<dbReference type="PANTHER" id="PTHR43394">
    <property type="entry name" value="ATP-DEPENDENT PERMEASE MDL1, MITOCHONDRIAL"/>
    <property type="match status" value="1"/>
</dbReference>
<evidence type="ECO:0000256" key="2">
    <source>
        <dbReference type="ARBA" id="ARBA00022692"/>
    </source>
</evidence>
<dbReference type="Pfam" id="PF00027">
    <property type="entry name" value="cNMP_binding"/>
    <property type="match status" value="1"/>
</dbReference>
<dbReference type="AlphaFoldDB" id="A0A6J7ENS0"/>
<accession>A0A6J7ENS0</accession>
<evidence type="ECO:0000259" key="7">
    <source>
        <dbReference type="PROSITE" id="PS50929"/>
    </source>
</evidence>
<keyword evidence="2 5" id="KW-0812">Transmembrane</keyword>
<evidence type="ECO:0000256" key="3">
    <source>
        <dbReference type="ARBA" id="ARBA00022989"/>
    </source>
</evidence>
<dbReference type="InterPro" id="IPR018490">
    <property type="entry name" value="cNMP-bd_dom_sf"/>
</dbReference>
<name>A0A6J7ENS0_9ZZZZ</name>
<evidence type="ECO:0000259" key="6">
    <source>
        <dbReference type="PROSITE" id="PS50042"/>
    </source>
</evidence>
<organism evidence="8">
    <name type="scientific">freshwater metagenome</name>
    <dbReference type="NCBI Taxonomy" id="449393"/>
    <lineage>
        <taxon>unclassified sequences</taxon>
        <taxon>metagenomes</taxon>
        <taxon>ecological metagenomes</taxon>
    </lineage>
</organism>
<dbReference type="CDD" id="cd00038">
    <property type="entry name" value="CAP_ED"/>
    <property type="match status" value="1"/>
</dbReference>
<feature type="domain" description="Cyclic nucleotide-binding" evidence="6">
    <location>
        <begin position="586"/>
        <end position="668"/>
    </location>
</feature>
<feature type="transmembrane region" description="Helical" evidence="5">
    <location>
        <begin position="78"/>
        <end position="101"/>
    </location>
</feature>
<feature type="transmembrane region" description="Helical" evidence="5">
    <location>
        <begin position="165"/>
        <end position="189"/>
    </location>
</feature>
<dbReference type="InterPro" id="IPR000595">
    <property type="entry name" value="cNMP-bd_dom"/>
</dbReference>
<keyword evidence="4 5" id="KW-0472">Membrane</keyword>
<dbReference type="PROSITE" id="PS50929">
    <property type="entry name" value="ABC_TM1F"/>
    <property type="match status" value="1"/>
</dbReference>
<dbReference type="Gene3D" id="2.60.120.10">
    <property type="entry name" value="Jelly Rolls"/>
    <property type="match status" value="1"/>
</dbReference>
<evidence type="ECO:0000313" key="8">
    <source>
        <dbReference type="EMBL" id="CAB4885212.1"/>
    </source>
</evidence>
<evidence type="ECO:0000256" key="1">
    <source>
        <dbReference type="ARBA" id="ARBA00004141"/>
    </source>
</evidence>
<dbReference type="InterPro" id="IPR027417">
    <property type="entry name" value="P-loop_NTPase"/>
</dbReference>
<dbReference type="InterPro" id="IPR036640">
    <property type="entry name" value="ABC1_TM_sf"/>
</dbReference>
<comment type="subcellular location">
    <subcellularLocation>
        <location evidence="1">Membrane</location>
        <topology evidence="1">Multi-pass membrane protein</topology>
    </subcellularLocation>
</comment>
<dbReference type="SMART" id="SM00100">
    <property type="entry name" value="cNMP"/>
    <property type="match status" value="1"/>
</dbReference>
<dbReference type="GO" id="GO:0015421">
    <property type="term" value="F:ABC-type oligopeptide transporter activity"/>
    <property type="evidence" value="ECO:0007669"/>
    <property type="project" value="TreeGrafter"/>
</dbReference>
<dbReference type="SUPFAM" id="SSF52540">
    <property type="entry name" value="P-loop containing nucleoside triphosphate hydrolases"/>
    <property type="match status" value="1"/>
</dbReference>
<keyword evidence="3 5" id="KW-1133">Transmembrane helix</keyword>
<feature type="transmembrane region" description="Helical" evidence="5">
    <location>
        <begin position="40"/>
        <end position="66"/>
    </location>
</feature>
<evidence type="ECO:0000256" key="4">
    <source>
        <dbReference type="ARBA" id="ARBA00023136"/>
    </source>
</evidence>
<proteinExistence type="predicted"/>
<gene>
    <name evidence="8" type="ORF">UFOPK3402_01718</name>
</gene>
<dbReference type="GO" id="GO:0016020">
    <property type="term" value="C:membrane"/>
    <property type="evidence" value="ECO:0007669"/>
    <property type="project" value="UniProtKB-SubCell"/>
</dbReference>
<dbReference type="InterPro" id="IPR011527">
    <property type="entry name" value="ABC1_TM_dom"/>
</dbReference>
<evidence type="ECO:0000256" key="5">
    <source>
        <dbReference type="SAM" id="Phobius"/>
    </source>
</evidence>
<dbReference type="EMBL" id="CAFBLS010000261">
    <property type="protein sequence ID" value="CAB4885212.1"/>
    <property type="molecule type" value="Genomic_DNA"/>
</dbReference>
<protein>
    <submittedName>
        <fullName evidence="8">Unannotated protein</fullName>
    </submittedName>
</protein>
<feature type="domain" description="ABC transmembrane type-1" evidence="7">
    <location>
        <begin position="42"/>
        <end position="315"/>
    </location>
</feature>
<dbReference type="PANTHER" id="PTHR43394:SF1">
    <property type="entry name" value="ATP-BINDING CASSETTE SUB-FAMILY B MEMBER 10, MITOCHONDRIAL"/>
    <property type="match status" value="1"/>
</dbReference>